<sequence>MNRLILLACTLLLFFILTAFESEREGESIKQYAEDHAVQDVLDTVRSGDHADYHFSTSEDIRVGLFQPSWSYGEAFIDQESSDALEQTDEWYAVVYQDGKPVNVMAASKNENGKYAFMGIGFGQDLAVALDTAGTEAGKLVYEFPADAWFMIDEDSVHGLNKQAESVMGKGDWSLSRYMEYVHGRYSDPEVSMEHGQNTATGGAGLLPDQDEVERSGLLYVGLGILFIVGVLMTSRMKRKRSS</sequence>
<gene>
    <name evidence="2" type="ORF">AV649_18155</name>
</gene>
<name>A0A165KTT1_9BACI</name>
<reference evidence="3" key="1">
    <citation type="submission" date="2016-01" db="EMBL/GenBank/DDBJ databases">
        <title>Whole genome sequencing of Bhargavaea cecembensis T14.</title>
        <authorList>
            <person name="Hong K.W."/>
        </authorList>
    </citation>
    <scope>NUCLEOTIDE SEQUENCE [LARGE SCALE GENOMIC DNA]</scope>
    <source>
        <strain evidence="3">M19</strain>
    </source>
</reference>
<accession>A0A165KTT1</accession>
<evidence type="ECO:0000313" key="2">
    <source>
        <dbReference type="EMBL" id="KZE50142.1"/>
    </source>
</evidence>
<organism evidence="2 3">
    <name type="scientific">Rossellomorea marisflavi</name>
    <dbReference type="NCBI Taxonomy" id="189381"/>
    <lineage>
        <taxon>Bacteria</taxon>
        <taxon>Bacillati</taxon>
        <taxon>Bacillota</taxon>
        <taxon>Bacilli</taxon>
        <taxon>Bacillales</taxon>
        <taxon>Bacillaceae</taxon>
        <taxon>Rossellomorea</taxon>
    </lineage>
</organism>
<keyword evidence="1" id="KW-1133">Transmembrane helix</keyword>
<dbReference type="AlphaFoldDB" id="A0A165KTT1"/>
<keyword evidence="1" id="KW-0472">Membrane</keyword>
<keyword evidence="1" id="KW-0812">Transmembrane</keyword>
<dbReference type="EMBL" id="LQQY01000011">
    <property type="protein sequence ID" value="KZE50142.1"/>
    <property type="molecule type" value="Genomic_DNA"/>
</dbReference>
<dbReference type="OrthoDB" id="2840682at2"/>
<comment type="caution">
    <text evidence="2">The sequence shown here is derived from an EMBL/GenBank/DDBJ whole genome shotgun (WGS) entry which is preliminary data.</text>
</comment>
<proteinExistence type="predicted"/>
<evidence type="ECO:0000313" key="3">
    <source>
        <dbReference type="Proteomes" id="UP000076510"/>
    </source>
</evidence>
<protein>
    <submittedName>
        <fullName evidence="2">Uncharacterized protein</fullName>
    </submittedName>
</protein>
<dbReference type="RefSeq" id="WP_063191101.1">
    <property type="nucleotide sequence ID" value="NZ_CP047095.1"/>
</dbReference>
<feature type="transmembrane region" description="Helical" evidence="1">
    <location>
        <begin position="217"/>
        <end position="235"/>
    </location>
</feature>
<evidence type="ECO:0000256" key="1">
    <source>
        <dbReference type="SAM" id="Phobius"/>
    </source>
</evidence>
<dbReference type="Proteomes" id="UP000076510">
    <property type="component" value="Unassembled WGS sequence"/>
</dbReference>